<comment type="caution">
    <text evidence="13">The sequence shown here is derived from an EMBL/GenBank/DDBJ whole genome shotgun (WGS) entry which is preliminary data.</text>
</comment>
<evidence type="ECO:0000313" key="14">
    <source>
        <dbReference type="Proteomes" id="UP001549122"/>
    </source>
</evidence>
<evidence type="ECO:0000256" key="4">
    <source>
        <dbReference type="ARBA" id="ARBA00022857"/>
    </source>
</evidence>
<keyword evidence="6 8" id="KW-0627">Porphyrin biosynthesis</keyword>
<dbReference type="SUPFAM" id="SSF69742">
    <property type="entry name" value="Glutamyl tRNA-reductase catalytic, N-terminal domain"/>
    <property type="match status" value="1"/>
</dbReference>
<dbReference type="RefSeq" id="WP_354363857.1">
    <property type="nucleotide sequence ID" value="NZ_JBEPLO010000002.1"/>
</dbReference>
<evidence type="ECO:0000256" key="2">
    <source>
        <dbReference type="ARBA" id="ARBA00005916"/>
    </source>
</evidence>
<feature type="domain" description="Quinate/shikimate 5-dehydrogenase/glutamyl-tRNA reductase" evidence="11">
    <location>
        <begin position="180"/>
        <end position="292"/>
    </location>
</feature>
<dbReference type="InterPro" id="IPR036343">
    <property type="entry name" value="GluRdtase_N_sf"/>
</dbReference>
<evidence type="ECO:0000313" key="13">
    <source>
        <dbReference type="EMBL" id="MET3557153.1"/>
    </source>
</evidence>
<dbReference type="PANTHER" id="PTHR43013:SF1">
    <property type="entry name" value="GLUTAMYL-TRNA REDUCTASE"/>
    <property type="match status" value="1"/>
</dbReference>
<feature type="domain" description="Tetrapyrrole biosynthesis glutamyl-tRNA reductase dimerisation" evidence="10">
    <location>
        <begin position="313"/>
        <end position="407"/>
    </location>
</feature>
<dbReference type="InterPro" id="IPR036453">
    <property type="entry name" value="GluRdtase_dimer_dom_sf"/>
</dbReference>
<dbReference type="EMBL" id="JBEPLO010000002">
    <property type="protein sequence ID" value="MET3557153.1"/>
    <property type="molecule type" value="Genomic_DNA"/>
</dbReference>
<keyword evidence="5 8" id="KW-0560">Oxidoreductase</keyword>
<dbReference type="Gene3D" id="3.40.50.720">
    <property type="entry name" value="NAD(P)-binding Rossmann-like Domain"/>
    <property type="match status" value="1"/>
</dbReference>
<dbReference type="EC" id="1.2.1.70" evidence="3 8"/>
<evidence type="ECO:0000256" key="1">
    <source>
        <dbReference type="ARBA" id="ARBA00005059"/>
    </source>
</evidence>
<dbReference type="InterPro" id="IPR015895">
    <property type="entry name" value="4pyrrol_synth_GluRdtase_N"/>
</dbReference>
<dbReference type="NCBIfam" id="TIGR01035">
    <property type="entry name" value="hemA"/>
    <property type="match status" value="1"/>
</dbReference>
<dbReference type="InterPro" id="IPR015896">
    <property type="entry name" value="4pyrrol_synth_GluRdtase_dimer"/>
</dbReference>
<dbReference type="Pfam" id="PF00745">
    <property type="entry name" value="GlutR_dimer"/>
    <property type="match status" value="1"/>
</dbReference>
<feature type="binding site" evidence="8">
    <location>
        <begin position="189"/>
        <end position="194"/>
    </location>
    <ligand>
        <name>NADP(+)</name>
        <dbReference type="ChEBI" id="CHEBI:58349"/>
    </ligand>
</feature>
<dbReference type="Pfam" id="PF05201">
    <property type="entry name" value="GlutR_N"/>
    <property type="match status" value="1"/>
</dbReference>
<dbReference type="InterPro" id="IPR006151">
    <property type="entry name" value="Shikm_DH/Glu-tRNA_Rdtase"/>
</dbReference>
<dbReference type="Pfam" id="PF01488">
    <property type="entry name" value="Shikimate_DH"/>
    <property type="match status" value="1"/>
</dbReference>
<feature type="active site" description="Nucleophile" evidence="8">
    <location>
        <position position="50"/>
    </location>
</feature>
<dbReference type="SUPFAM" id="SSF69075">
    <property type="entry name" value="Glutamyl tRNA-reductase dimerization domain"/>
    <property type="match status" value="1"/>
</dbReference>
<sequence>MYLLYVGLTHKQTPFSLLEKVHFSDQEQEEALLRLKREKSVLEDVIISTCNRTELYLVVDQLHTGRYYAKHFLANWFQLPAEELEPYLVMKEADTVLEHLLRVSVGLESKILGETQILGQVKRAFQRAKEVGTTGMMLNEVARRVITFAKRMHEVYRINARPISIGLTAMQTLEDSGFDVVGKQIAIVGLGEIGQLVTKYALQKDFGSIVLVNRTLAKAEPFLTDQRVVAHRFEQLEEAVAQADIVFSAVKTSDYIIFPHMLKPGAIVFDLCLPRTVHAGTALKLYTIEHLTNQLDAYQEERQRIAQQMTLEIAKELLAFDDWRQQLGIVPLIQEIREKGLRIQAAAMESLQRKLPDLTEREQKQISKHMKGIVNQLIKEPILQLKEMAVGDNSTYDIALICKIFGLMQEEIGGSDEDH</sequence>
<comment type="subunit">
    <text evidence="8">Homodimer.</text>
</comment>
<evidence type="ECO:0000256" key="9">
    <source>
        <dbReference type="RuleBase" id="RU000584"/>
    </source>
</evidence>
<accession>A0ABV2FF13</accession>
<proteinExistence type="inferred from homology"/>
<dbReference type="PANTHER" id="PTHR43013">
    <property type="entry name" value="GLUTAMYL-TRNA REDUCTASE"/>
    <property type="match status" value="1"/>
</dbReference>
<feature type="binding site" evidence="8">
    <location>
        <begin position="114"/>
        <end position="116"/>
    </location>
    <ligand>
        <name>substrate</name>
    </ligand>
</feature>
<feature type="domain" description="Glutamyl-tRNA reductase N-terminal" evidence="12">
    <location>
        <begin position="6"/>
        <end position="153"/>
    </location>
</feature>
<dbReference type="SUPFAM" id="SSF51735">
    <property type="entry name" value="NAD(P)-binding Rossmann-fold domains"/>
    <property type="match status" value="1"/>
</dbReference>
<dbReference type="GO" id="GO:0008883">
    <property type="term" value="F:glutamyl-tRNA reductase activity"/>
    <property type="evidence" value="ECO:0007669"/>
    <property type="project" value="UniProtKB-EC"/>
</dbReference>
<dbReference type="Gene3D" id="3.30.460.30">
    <property type="entry name" value="Glutamyl-tRNA reductase, N-terminal domain"/>
    <property type="match status" value="1"/>
</dbReference>
<feature type="site" description="Important for activity" evidence="8">
    <location>
        <position position="99"/>
    </location>
</feature>
<gene>
    <name evidence="8" type="primary">hemA</name>
    <name evidence="13" type="ORF">ABID29_000262</name>
</gene>
<comment type="similarity">
    <text evidence="2 8 9">Belongs to the glutamyl-tRNA reductase family.</text>
</comment>
<dbReference type="InterPro" id="IPR036291">
    <property type="entry name" value="NAD(P)-bd_dom_sf"/>
</dbReference>
<name>A0ABV2FF13_9STRE</name>
<dbReference type="PIRSF" id="PIRSF000445">
    <property type="entry name" value="4pyrrol_synth_GluRdtase"/>
    <property type="match status" value="1"/>
</dbReference>
<comment type="function">
    <text evidence="8">Catalyzes the NADPH-dependent reduction of glutamyl-tRNA(Glu) to glutamate 1-semialdehyde (GSA).</text>
</comment>
<evidence type="ECO:0000256" key="8">
    <source>
        <dbReference type="HAMAP-Rule" id="MF_00087"/>
    </source>
</evidence>
<evidence type="ECO:0000256" key="3">
    <source>
        <dbReference type="ARBA" id="ARBA00012970"/>
    </source>
</evidence>
<comment type="domain">
    <text evidence="8">Possesses an unusual extended V-shaped dimeric structure with each monomer consisting of three distinct domains arranged along a curved 'spinal' alpha-helix. The N-terminal catalytic domain specifically recognizes the glutamate moiety of the substrate. The second domain is the NADPH-binding domain, and the third C-terminal domain is responsible for dimerization.</text>
</comment>
<evidence type="ECO:0000259" key="11">
    <source>
        <dbReference type="Pfam" id="PF01488"/>
    </source>
</evidence>
<evidence type="ECO:0000256" key="6">
    <source>
        <dbReference type="ARBA" id="ARBA00023244"/>
    </source>
</evidence>
<comment type="miscellaneous">
    <text evidence="8">During catalysis, the active site Cys acts as a nucleophile attacking the alpha-carbonyl group of tRNA-bound glutamate with the formation of a thioester intermediate between enzyme and glutamate, and the concomitant release of tRNA(Glu). The thioester intermediate is finally reduced by direct hydride transfer from NADPH, to form the product GSA.</text>
</comment>
<protein>
    <recommendedName>
        <fullName evidence="3 8">Glutamyl-tRNA reductase</fullName>
        <shortName evidence="8">GluTR</shortName>
        <ecNumber evidence="3 8">1.2.1.70</ecNumber>
    </recommendedName>
</protein>
<evidence type="ECO:0000259" key="10">
    <source>
        <dbReference type="Pfam" id="PF00745"/>
    </source>
</evidence>
<dbReference type="HAMAP" id="MF_00087">
    <property type="entry name" value="Glu_tRNA_reductase"/>
    <property type="match status" value="1"/>
</dbReference>
<organism evidence="13 14">
    <name type="scientific">Streptococcus rupicaprae</name>
    <dbReference type="NCBI Taxonomy" id="759619"/>
    <lineage>
        <taxon>Bacteria</taxon>
        <taxon>Bacillati</taxon>
        <taxon>Bacillota</taxon>
        <taxon>Bacilli</taxon>
        <taxon>Lactobacillales</taxon>
        <taxon>Streptococcaceae</taxon>
        <taxon>Streptococcus</taxon>
    </lineage>
</organism>
<feature type="binding site" evidence="8">
    <location>
        <position position="120"/>
    </location>
    <ligand>
        <name>substrate</name>
    </ligand>
</feature>
<keyword evidence="4 8" id="KW-0521">NADP</keyword>
<comment type="catalytic activity">
    <reaction evidence="7 8 9">
        <text>(S)-4-amino-5-oxopentanoate + tRNA(Glu) + NADP(+) = L-glutamyl-tRNA(Glu) + NADPH + H(+)</text>
        <dbReference type="Rhea" id="RHEA:12344"/>
        <dbReference type="Rhea" id="RHEA-COMP:9663"/>
        <dbReference type="Rhea" id="RHEA-COMP:9680"/>
        <dbReference type="ChEBI" id="CHEBI:15378"/>
        <dbReference type="ChEBI" id="CHEBI:57501"/>
        <dbReference type="ChEBI" id="CHEBI:57783"/>
        <dbReference type="ChEBI" id="CHEBI:58349"/>
        <dbReference type="ChEBI" id="CHEBI:78442"/>
        <dbReference type="ChEBI" id="CHEBI:78520"/>
        <dbReference type="EC" id="1.2.1.70"/>
    </reaction>
</comment>
<dbReference type="Proteomes" id="UP001549122">
    <property type="component" value="Unassembled WGS sequence"/>
</dbReference>
<reference evidence="13 14" key="1">
    <citation type="submission" date="2024-06" db="EMBL/GenBank/DDBJ databases">
        <title>Genomic Encyclopedia of Type Strains, Phase IV (KMG-IV): sequencing the most valuable type-strain genomes for metagenomic binning, comparative biology and taxonomic classification.</title>
        <authorList>
            <person name="Goeker M."/>
        </authorList>
    </citation>
    <scope>NUCLEOTIDE SEQUENCE [LARGE SCALE GENOMIC DNA]</scope>
    <source>
        <strain evidence="13 14">DSM 28303</strain>
    </source>
</reference>
<dbReference type="InterPro" id="IPR000343">
    <property type="entry name" value="4pyrrol_synth_GluRdtase"/>
</dbReference>
<evidence type="ECO:0000256" key="7">
    <source>
        <dbReference type="ARBA" id="ARBA00047464"/>
    </source>
</evidence>
<evidence type="ECO:0000256" key="5">
    <source>
        <dbReference type="ARBA" id="ARBA00023002"/>
    </source>
</evidence>
<comment type="pathway">
    <text evidence="1 8 9">Porphyrin-containing compound metabolism; protoporphyrin-IX biosynthesis; 5-aminolevulinate from L-glutamyl-tRNA(Glu): step 1/2.</text>
</comment>
<keyword evidence="14" id="KW-1185">Reference proteome</keyword>
<evidence type="ECO:0000259" key="12">
    <source>
        <dbReference type="Pfam" id="PF05201"/>
    </source>
</evidence>
<feature type="binding site" evidence="8">
    <location>
        <begin position="49"/>
        <end position="52"/>
    </location>
    <ligand>
        <name>substrate</name>
    </ligand>
</feature>
<feature type="binding site" evidence="8">
    <location>
        <position position="109"/>
    </location>
    <ligand>
        <name>substrate</name>
    </ligand>
</feature>